<reference evidence="2" key="1">
    <citation type="submission" date="2014-12" db="EMBL/GenBank/DDBJ databases">
        <title>Insight into the proteome of Arion vulgaris.</title>
        <authorList>
            <person name="Aradska J."/>
            <person name="Bulat T."/>
            <person name="Smidak R."/>
            <person name="Sarate P."/>
            <person name="Gangsoo J."/>
            <person name="Sialana F."/>
            <person name="Bilban M."/>
            <person name="Lubec G."/>
        </authorList>
    </citation>
    <scope>NUCLEOTIDE SEQUENCE</scope>
    <source>
        <tissue evidence="2">Skin</tissue>
    </source>
</reference>
<feature type="non-terminal residue" evidence="2">
    <location>
        <position position="139"/>
    </location>
</feature>
<feature type="compositionally biased region" description="Low complexity" evidence="1">
    <location>
        <begin position="31"/>
        <end position="41"/>
    </location>
</feature>
<protein>
    <recommendedName>
        <fullName evidence="3">Tudor domain-containing protein</fullName>
    </recommendedName>
</protein>
<gene>
    <name evidence="2" type="primary">ORF77553</name>
</gene>
<evidence type="ECO:0008006" key="3">
    <source>
        <dbReference type="Google" id="ProtNLM"/>
    </source>
</evidence>
<proteinExistence type="predicted"/>
<evidence type="ECO:0000256" key="1">
    <source>
        <dbReference type="SAM" id="MobiDB-lite"/>
    </source>
</evidence>
<feature type="region of interest" description="Disordered" evidence="1">
    <location>
        <begin position="26"/>
        <end position="62"/>
    </location>
</feature>
<name>A0A0B6ZTS6_9EUPU</name>
<organism evidence="2">
    <name type="scientific">Arion vulgaris</name>
    <dbReference type="NCBI Taxonomy" id="1028688"/>
    <lineage>
        <taxon>Eukaryota</taxon>
        <taxon>Metazoa</taxon>
        <taxon>Spiralia</taxon>
        <taxon>Lophotrochozoa</taxon>
        <taxon>Mollusca</taxon>
        <taxon>Gastropoda</taxon>
        <taxon>Heterobranchia</taxon>
        <taxon>Euthyneura</taxon>
        <taxon>Panpulmonata</taxon>
        <taxon>Eupulmonata</taxon>
        <taxon>Stylommatophora</taxon>
        <taxon>Helicina</taxon>
        <taxon>Arionoidea</taxon>
        <taxon>Arionidae</taxon>
        <taxon>Arion</taxon>
    </lineage>
</organism>
<sequence length="139" mass="14486">EVDILTGDGDLLEILTNTATSPALKLSTKPSAASASSGSGSKFQSTGLKADSNTHHLEKSGTNTAKIAGDQALISGQSVPKQKFASLSPPVDTNLAAFICHIGQDGYFYLQLARDTATIESISQQLLSLPDNIKHTSLS</sequence>
<dbReference type="AlphaFoldDB" id="A0A0B6ZTS6"/>
<evidence type="ECO:0000313" key="2">
    <source>
        <dbReference type="EMBL" id="CEK71256.1"/>
    </source>
</evidence>
<dbReference type="EMBL" id="HACG01024391">
    <property type="protein sequence ID" value="CEK71256.1"/>
    <property type="molecule type" value="Transcribed_RNA"/>
</dbReference>
<feature type="non-terminal residue" evidence="2">
    <location>
        <position position="1"/>
    </location>
</feature>
<accession>A0A0B6ZTS6</accession>